<organism evidence="2 3">
    <name type="scientific">Blyttiomyces helicus</name>
    <dbReference type="NCBI Taxonomy" id="388810"/>
    <lineage>
        <taxon>Eukaryota</taxon>
        <taxon>Fungi</taxon>
        <taxon>Fungi incertae sedis</taxon>
        <taxon>Chytridiomycota</taxon>
        <taxon>Chytridiomycota incertae sedis</taxon>
        <taxon>Chytridiomycetes</taxon>
        <taxon>Chytridiomycetes incertae sedis</taxon>
        <taxon>Blyttiomyces</taxon>
    </lineage>
</organism>
<evidence type="ECO:0000313" key="2">
    <source>
        <dbReference type="EMBL" id="RKO91541.1"/>
    </source>
</evidence>
<feature type="compositionally biased region" description="Acidic residues" evidence="1">
    <location>
        <begin position="481"/>
        <end position="491"/>
    </location>
</feature>
<feature type="compositionally biased region" description="Low complexity" evidence="1">
    <location>
        <begin position="406"/>
        <end position="417"/>
    </location>
</feature>
<protein>
    <submittedName>
        <fullName evidence="2">Uncharacterized protein</fullName>
    </submittedName>
</protein>
<evidence type="ECO:0000313" key="3">
    <source>
        <dbReference type="Proteomes" id="UP000269721"/>
    </source>
</evidence>
<proteinExistence type="predicted"/>
<feature type="compositionally biased region" description="Polar residues" evidence="1">
    <location>
        <begin position="129"/>
        <end position="142"/>
    </location>
</feature>
<dbReference type="OrthoDB" id="2163637at2759"/>
<accession>A0A4P9WFK3</accession>
<feature type="region of interest" description="Disordered" evidence="1">
    <location>
        <begin position="26"/>
        <end position="236"/>
    </location>
</feature>
<dbReference type="Proteomes" id="UP000269721">
    <property type="component" value="Unassembled WGS sequence"/>
</dbReference>
<dbReference type="EMBL" id="KZ995021">
    <property type="protein sequence ID" value="RKO91541.1"/>
    <property type="molecule type" value="Genomic_DNA"/>
</dbReference>
<evidence type="ECO:0000256" key="1">
    <source>
        <dbReference type="SAM" id="MobiDB-lite"/>
    </source>
</evidence>
<keyword evidence="3" id="KW-1185">Reference proteome</keyword>
<reference evidence="3" key="1">
    <citation type="journal article" date="2018" name="Nat. Microbiol.">
        <title>Leveraging single-cell genomics to expand the fungal tree of life.</title>
        <authorList>
            <person name="Ahrendt S.R."/>
            <person name="Quandt C.A."/>
            <person name="Ciobanu D."/>
            <person name="Clum A."/>
            <person name="Salamov A."/>
            <person name="Andreopoulos B."/>
            <person name="Cheng J.F."/>
            <person name="Woyke T."/>
            <person name="Pelin A."/>
            <person name="Henrissat B."/>
            <person name="Reynolds N.K."/>
            <person name="Benny G.L."/>
            <person name="Smith M.E."/>
            <person name="James T.Y."/>
            <person name="Grigoriev I.V."/>
        </authorList>
    </citation>
    <scope>NUCLEOTIDE SEQUENCE [LARGE SCALE GENOMIC DNA]</scope>
</reference>
<feature type="region of interest" description="Disordered" evidence="1">
    <location>
        <begin position="465"/>
        <end position="552"/>
    </location>
</feature>
<feature type="compositionally biased region" description="Basic and acidic residues" evidence="1">
    <location>
        <begin position="470"/>
        <end position="480"/>
    </location>
</feature>
<name>A0A4P9WFK3_9FUNG</name>
<dbReference type="AlphaFoldDB" id="A0A4P9WFK3"/>
<feature type="compositionally biased region" description="Polar residues" evidence="1">
    <location>
        <begin position="104"/>
        <end position="116"/>
    </location>
</feature>
<feature type="compositionally biased region" description="Pro residues" evidence="1">
    <location>
        <begin position="396"/>
        <end position="405"/>
    </location>
</feature>
<sequence length="654" mass="68280">MPTLVTLTTGDHSGDVVVSAPRCAPAQHVSACPPPTPAAGLPPSKPLDEFRKHNVGGGGPTPQPQQQPPSTSRVLDFQPPSPATRVHQHSNSGDTRWMRVVRAASSTFGEYSTSTRDPPLARGSRRMHGQSSPLVAENSATATRKCAPPPPAPPPSPPQAAMDGDKRATPTQSAPAPEVTSPPPPPQQQHTHARSTTKPSGRCVVADGRGTMADPTTTRPPLAAEPPAAPPADRRTRTLQTLLESMTASEIMIGELEPWNEERMDVFHAFHQAQGRKLGVGKREDAFRQTLHSGPTGLSTFGADGVGAGVSAGGEPAVGAERRETGTTNLGVDRVSIGEVDRADTVVVSPPGGTPPAPPAAAPTTATAPVPVRTIAEPPSHPLARHGYTTHVNPRRAPPPAPPPSRRAALEASSSSSMLLVATNPQPSQAASVAAAAAPPPAPTIPASYRDGYLPDIRLPLRLNFITPKKNPDGTDRTDDGIESDDPDDDTTAAPLAIEIPRAPTDDPYSLPLRHHLPQEPTTPPATADPAHHNSPAARPTPAGGSGASTLQSAAAAAEFEGVAAPSRWRQQRLVATLTIKELKKIFPPLMKQAAGRKRVTGTVGRGAAGGVGAARDEIKRSMRVGPTYHHPLLSKYGELLPKAQVRLGVLGWL</sequence>
<feature type="region of interest" description="Disordered" evidence="1">
    <location>
        <begin position="376"/>
        <end position="417"/>
    </location>
</feature>
<gene>
    <name evidence="2" type="ORF">BDK51DRAFT_46126</name>
</gene>
<feature type="compositionally biased region" description="Pro residues" evidence="1">
    <location>
        <begin position="147"/>
        <end position="158"/>
    </location>
</feature>